<accession>A0A382KTB5</accession>
<dbReference type="Gene3D" id="3.30.420.40">
    <property type="match status" value="1"/>
</dbReference>
<dbReference type="GO" id="GO:0009898">
    <property type="term" value="C:cytoplasmic side of plasma membrane"/>
    <property type="evidence" value="ECO:0007669"/>
    <property type="project" value="TreeGrafter"/>
</dbReference>
<evidence type="ECO:0000256" key="2">
    <source>
        <dbReference type="ARBA" id="ARBA00022618"/>
    </source>
</evidence>
<protein>
    <recommendedName>
        <fullName evidence="5">SHS2 domain-containing protein</fullName>
    </recommendedName>
</protein>
<feature type="non-terminal residue" evidence="6">
    <location>
        <position position="1"/>
    </location>
</feature>
<dbReference type="InterPro" id="IPR003494">
    <property type="entry name" value="SHS2_FtsA"/>
</dbReference>
<dbReference type="GO" id="GO:0032153">
    <property type="term" value="C:cell division site"/>
    <property type="evidence" value="ECO:0007669"/>
    <property type="project" value="TreeGrafter"/>
</dbReference>
<gene>
    <name evidence="6" type="ORF">METZ01_LOCUS280564</name>
</gene>
<evidence type="ECO:0000256" key="3">
    <source>
        <dbReference type="ARBA" id="ARBA00023136"/>
    </source>
</evidence>
<keyword evidence="1" id="KW-1003">Cell membrane</keyword>
<dbReference type="EMBL" id="UINC01082700">
    <property type="protein sequence ID" value="SVC27710.1"/>
    <property type="molecule type" value="Genomic_DNA"/>
</dbReference>
<dbReference type="CDD" id="cd24048">
    <property type="entry name" value="ASKHA_NBD_FtsA"/>
    <property type="match status" value="1"/>
</dbReference>
<dbReference type="PANTHER" id="PTHR32432:SF4">
    <property type="entry name" value="CELL DIVISION PROTEIN FTSA"/>
    <property type="match status" value="1"/>
</dbReference>
<dbReference type="InterPro" id="IPR050696">
    <property type="entry name" value="FtsA/MreB"/>
</dbReference>
<keyword evidence="3" id="KW-0472">Membrane</keyword>
<dbReference type="SUPFAM" id="SSF53067">
    <property type="entry name" value="Actin-like ATPase domain"/>
    <property type="match status" value="2"/>
</dbReference>
<keyword evidence="4" id="KW-0131">Cell cycle</keyword>
<reference evidence="6" key="1">
    <citation type="submission" date="2018-05" db="EMBL/GenBank/DDBJ databases">
        <authorList>
            <person name="Lanie J.A."/>
            <person name="Ng W.-L."/>
            <person name="Kazmierczak K.M."/>
            <person name="Andrzejewski T.M."/>
            <person name="Davidsen T.M."/>
            <person name="Wayne K.J."/>
            <person name="Tettelin H."/>
            <person name="Glass J.I."/>
            <person name="Rusch D."/>
            <person name="Podicherti R."/>
            <person name="Tsui H.-C.T."/>
            <person name="Winkler M.E."/>
        </authorList>
    </citation>
    <scope>NUCLEOTIDE SEQUENCE</scope>
</reference>
<evidence type="ECO:0000256" key="1">
    <source>
        <dbReference type="ARBA" id="ARBA00022475"/>
    </source>
</evidence>
<organism evidence="6">
    <name type="scientific">marine metagenome</name>
    <dbReference type="NCBI Taxonomy" id="408172"/>
    <lineage>
        <taxon>unclassified sequences</taxon>
        <taxon>metagenomes</taxon>
        <taxon>ecological metagenomes</taxon>
    </lineage>
</organism>
<dbReference type="InterPro" id="IPR020823">
    <property type="entry name" value="Cell_div_FtsA"/>
</dbReference>
<proteinExistence type="predicted"/>
<evidence type="ECO:0000256" key="4">
    <source>
        <dbReference type="ARBA" id="ARBA00023306"/>
    </source>
</evidence>
<keyword evidence="2" id="KW-0132">Cell division</keyword>
<sequence>VIIGNTWQGDPEKIEIRGVGTAPSRGLRRGIVVDMELTTAAIREAVSAAELMSGVQIGSAHVGIAGGHIMGQTSHGIVAVSGEGHEITQSDVDRGINAAKAVAIPADREEIMSLRQRFKVDNQDGIKDPIGMSGVRLEAYVHIITGAVGAVKNLTTCVNDAGMAVESVVLEPIASAESVLNSEEKLIGVALADIGGGTTDTVVYKDGALRHTEVLSIGGDNLTHDIAQLLKMTPDDAIQLKHLKGCALVEMVDPSETIQIPTVGGLHRPQFVPREFLAEIVQCRMEETLNLIYQEIKKSGV</sequence>
<evidence type="ECO:0000259" key="5">
    <source>
        <dbReference type="SMART" id="SM00842"/>
    </source>
</evidence>
<dbReference type="AlphaFoldDB" id="A0A382KTB5"/>
<dbReference type="InterPro" id="IPR043129">
    <property type="entry name" value="ATPase_NBD"/>
</dbReference>
<dbReference type="Pfam" id="PF02491">
    <property type="entry name" value="SHS2_FTSA"/>
    <property type="match status" value="1"/>
</dbReference>
<dbReference type="SMART" id="SM00842">
    <property type="entry name" value="FtsA"/>
    <property type="match status" value="1"/>
</dbReference>
<dbReference type="NCBIfam" id="TIGR01174">
    <property type="entry name" value="ftsA"/>
    <property type="match status" value="1"/>
</dbReference>
<evidence type="ECO:0000313" key="6">
    <source>
        <dbReference type="EMBL" id="SVC27710.1"/>
    </source>
</evidence>
<dbReference type="PANTHER" id="PTHR32432">
    <property type="entry name" value="CELL DIVISION PROTEIN FTSA-RELATED"/>
    <property type="match status" value="1"/>
</dbReference>
<feature type="non-terminal residue" evidence="6">
    <location>
        <position position="301"/>
    </location>
</feature>
<feature type="domain" description="SHS2" evidence="5">
    <location>
        <begin position="1"/>
        <end position="179"/>
    </location>
</feature>
<name>A0A382KTB5_9ZZZZ</name>
<dbReference type="GO" id="GO:0051301">
    <property type="term" value="P:cell division"/>
    <property type="evidence" value="ECO:0007669"/>
    <property type="project" value="UniProtKB-KW"/>
</dbReference>
<dbReference type="Pfam" id="PF14450">
    <property type="entry name" value="FtsA"/>
    <property type="match status" value="1"/>
</dbReference>